<gene>
    <name evidence="1" type="ORF">KDK_24300</name>
</gene>
<proteinExistence type="predicted"/>
<keyword evidence="2" id="KW-1185">Reference proteome</keyword>
<name>A0A402AHN6_9CHLR</name>
<dbReference type="AlphaFoldDB" id="A0A402AHN6"/>
<dbReference type="RefSeq" id="WP_161977308.1">
    <property type="nucleotide sequence ID" value="NZ_BIFS01000001.1"/>
</dbReference>
<comment type="caution">
    <text evidence="1">The sequence shown here is derived from an EMBL/GenBank/DDBJ whole genome shotgun (WGS) entry which is preliminary data.</text>
</comment>
<evidence type="ECO:0000313" key="2">
    <source>
        <dbReference type="Proteomes" id="UP000287188"/>
    </source>
</evidence>
<dbReference type="EMBL" id="BIFS01000001">
    <property type="protein sequence ID" value="GCE18630.1"/>
    <property type="molecule type" value="Genomic_DNA"/>
</dbReference>
<evidence type="ECO:0008006" key="3">
    <source>
        <dbReference type="Google" id="ProtNLM"/>
    </source>
</evidence>
<dbReference type="Proteomes" id="UP000287188">
    <property type="component" value="Unassembled WGS sequence"/>
</dbReference>
<reference evidence="2" key="1">
    <citation type="submission" date="2018-12" db="EMBL/GenBank/DDBJ databases">
        <title>Tengunoibacter tsumagoiensis gen. nov., sp. nov., Dictyobacter kobayashii sp. nov., D. alpinus sp. nov., and D. joshuensis sp. nov. and description of Dictyobacteraceae fam. nov. within the order Ktedonobacterales isolated from Tengu-no-mugimeshi.</title>
        <authorList>
            <person name="Wang C.M."/>
            <person name="Zheng Y."/>
            <person name="Sakai Y."/>
            <person name="Toyoda A."/>
            <person name="Minakuchi Y."/>
            <person name="Abe K."/>
            <person name="Yokota A."/>
            <person name="Yabe S."/>
        </authorList>
    </citation>
    <scope>NUCLEOTIDE SEQUENCE [LARGE SCALE GENOMIC DNA]</scope>
    <source>
        <strain evidence="2">Uno11</strain>
    </source>
</reference>
<accession>A0A402AHN6</accession>
<organism evidence="1 2">
    <name type="scientific">Dictyobacter kobayashii</name>
    <dbReference type="NCBI Taxonomy" id="2014872"/>
    <lineage>
        <taxon>Bacteria</taxon>
        <taxon>Bacillati</taxon>
        <taxon>Chloroflexota</taxon>
        <taxon>Ktedonobacteria</taxon>
        <taxon>Ktedonobacterales</taxon>
        <taxon>Dictyobacteraceae</taxon>
        <taxon>Dictyobacter</taxon>
    </lineage>
</organism>
<evidence type="ECO:0000313" key="1">
    <source>
        <dbReference type="EMBL" id="GCE18630.1"/>
    </source>
</evidence>
<dbReference type="Pfam" id="PF04343">
    <property type="entry name" value="DUF488"/>
    <property type="match status" value="1"/>
</dbReference>
<sequence>MVGSIYTLGYARPEAAAQLEQLMVDPMMLLVDVRYAARSRWLTQWSKKQLLVRWGERYIHEPRLGNVNYRERHKPIVLADPDAALEQVVSWLHQGFSVVLLCGCVNEQTCHRRLVAEQLLALVSR</sequence>
<dbReference type="InterPro" id="IPR007438">
    <property type="entry name" value="DUF488"/>
</dbReference>
<protein>
    <recommendedName>
        <fullName evidence="3">DUF488 domain-containing protein</fullName>
    </recommendedName>
</protein>